<dbReference type="Gene3D" id="3.40.640.10">
    <property type="entry name" value="Type I PLP-dependent aspartate aminotransferase-like (Major domain)"/>
    <property type="match status" value="1"/>
</dbReference>
<dbReference type="InterPro" id="IPR015422">
    <property type="entry name" value="PyrdxlP-dep_Trfase_small"/>
</dbReference>
<evidence type="ECO:0000256" key="1">
    <source>
        <dbReference type="ARBA" id="ARBA00023002"/>
    </source>
</evidence>
<dbReference type="PANTHER" id="PTHR42806:SF1">
    <property type="entry name" value="GLYCINE DEHYDROGENASE (DECARBOXYLATING)"/>
    <property type="match status" value="1"/>
</dbReference>
<proteinExistence type="predicted"/>
<dbReference type="Gene3D" id="3.90.1150.10">
    <property type="entry name" value="Aspartate Aminotransferase, domain 1"/>
    <property type="match status" value="1"/>
</dbReference>
<gene>
    <name evidence="3" type="primary">gcvPA</name>
    <name evidence="3" type="ORF">IAA86_06480</name>
</gene>
<dbReference type="SUPFAM" id="SSF53383">
    <property type="entry name" value="PLP-dependent transferases"/>
    <property type="match status" value="1"/>
</dbReference>
<name>A0A9D1JZ57_9BACT</name>
<reference evidence="3" key="1">
    <citation type="submission" date="2020-10" db="EMBL/GenBank/DDBJ databases">
        <authorList>
            <person name="Gilroy R."/>
        </authorList>
    </citation>
    <scope>NUCLEOTIDE SEQUENCE</scope>
    <source>
        <strain evidence="3">CHK152-2871</strain>
    </source>
</reference>
<dbReference type="InterPro" id="IPR015424">
    <property type="entry name" value="PyrdxlP-dep_Trfase"/>
</dbReference>
<dbReference type="EMBL" id="DVJQ01000053">
    <property type="protein sequence ID" value="HIS74648.1"/>
    <property type="molecule type" value="Genomic_DNA"/>
</dbReference>
<keyword evidence="1 3" id="KW-0560">Oxidoreductase</keyword>
<dbReference type="AlphaFoldDB" id="A0A9D1JZ57"/>
<dbReference type="Proteomes" id="UP000886865">
    <property type="component" value="Unassembled WGS sequence"/>
</dbReference>
<comment type="caution">
    <text evidence="3">The sequence shown here is derived from an EMBL/GenBank/DDBJ whole genome shotgun (WGS) entry which is preliminary data.</text>
</comment>
<evidence type="ECO:0000313" key="3">
    <source>
        <dbReference type="EMBL" id="HIS74648.1"/>
    </source>
</evidence>
<evidence type="ECO:0000259" key="2">
    <source>
        <dbReference type="Pfam" id="PF02347"/>
    </source>
</evidence>
<sequence>MYNFEALSSDDREKMCADIGIKSPDELFDVIPKSARIEDFKLFDPLSELEAIKKLRKISKKNNTDYACFLGGGAYKKFIPAALADTASRYEFLSAYTPYQAEISQGSLQIMYEFQTMICNLCAQDVANASVYDGASACAEAILMACRLSKKTKAFVDENINPNYLEVIKTYLYAADIDLIVANDCRDEDLACKLYQSPNYLGEIVEMPKKNANELIIACVDISTLSLLEPPKSDITVGDFQTLGLPLSFGGPYGGFICCRDAYKRQLAGRIAGKTIDRVGKDAYVLTLQAREQHIRREKATSNICSNQAHCALCATLYLSLTGEKGFKELNYLAYKNAHKLAQGLQNKGYKILNKNFFNEFTYELKSGQNAKEYLAMLEEKGILGGIALDDKRILTAATELNDDDEIELYLSL</sequence>
<dbReference type="GO" id="GO:0004375">
    <property type="term" value="F:glycine dehydrogenase (decarboxylating) activity"/>
    <property type="evidence" value="ECO:0007669"/>
    <property type="project" value="UniProtKB-EC"/>
</dbReference>
<dbReference type="InterPro" id="IPR049315">
    <property type="entry name" value="GDC-P_N"/>
</dbReference>
<dbReference type="NCBIfam" id="NF001696">
    <property type="entry name" value="PRK00451.1"/>
    <property type="match status" value="1"/>
</dbReference>
<feature type="domain" description="Glycine cleavage system P-protein N-terminal" evidence="2">
    <location>
        <begin position="8"/>
        <end position="409"/>
    </location>
</feature>
<organism evidence="3 4">
    <name type="scientific">Candidatus Galligastranaerophilus intestinavium</name>
    <dbReference type="NCBI Taxonomy" id="2840836"/>
    <lineage>
        <taxon>Bacteria</taxon>
        <taxon>Candidatus Galligastranaerophilus</taxon>
    </lineage>
</organism>
<reference evidence="3" key="2">
    <citation type="journal article" date="2021" name="PeerJ">
        <title>Extensive microbial diversity within the chicken gut microbiome revealed by metagenomics and culture.</title>
        <authorList>
            <person name="Gilroy R."/>
            <person name="Ravi A."/>
            <person name="Getino M."/>
            <person name="Pursley I."/>
            <person name="Horton D.L."/>
            <person name="Alikhan N.F."/>
            <person name="Baker D."/>
            <person name="Gharbi K."/>
            <person name="Hall N."/>
            <person name="Watson M."/>
            <person name="Adriaenssens E.M."/>
            <person name="Foster-Nyarko E."/>
            <person name="Jarju S."/>
            <person name="Secka A."/>
            <person name="Antonio M."/>
            <person name="Oren A."/>
            <person name="Chaudhuri R.R."/>
            <person name="La Ragione R."/>
            <person name="Hildebrand F."/>
            <person name="Pallen M.J."/>
        </authorList>
    </citation>
    <scope>NUCLEOTIDE SEQUENCE</scope>
    <source>
        <strain evidence="3">CHK152-2871</strain>
    </source>
</reference>
<dbReference type="InterPro" id="IPR015421">
    <property type="entry name" value="PyrdxlP-dep_Trfase_major"/>
</dbReference>
<dbReference type="EC" id="1.4.4.2" evidence="3"/>
<evidence type="ECO:0000313" key="4">
    <source>
        <dbReference type="Proteomes" id="UP000886865"/>
    </source>
</evidence>
<dbReference type="GO" id="GO:0009116">
    <property type="term" value="P:nucleoside metabolic process"/>
    <property type="evidence" value="ECO:0007669"/>
    <property type="project" value="InterPro"/>
</dbReference>
<protein>
    <submittedName>
        <fullName evidence="3">Aminomethyl-transferring glycine dehydrogenase subunit GcvPA</fullName>
        <ecNumber evidence="3">1.4.4.2</ecNumber>
    </submittedName>
</protein>
<dbReference type="InterPro" id="IPR023010">
    <property type="entry name" value="GcvPA"/>
</dbReference>
<dbReference type="Pfam" id="PF02347">
    <property type="entry name" value="GDC-P"/>
    <property type="match status" value="1"/>
</dbReference>
<dbReference type="PANTHER" id="PTHR42806">
    <property type="entry name" value="GLYCINE CLEAVAGE SYSTEM P-PROTEIN"/>
    <property type="match status" value="1"/>
</dbReference>
<accession>A0A9D1JZ57</accession>